<protein>
    <submittedName>
        <fullName evidence="2">Uncharacterized protein</fullName>
    </submittedName>
</protein>
<evidence type="ECO:0000313" key="3">
    <source>
        <dbReference type="Proteomes" id="UP001374584"/>
    </source>
</evidence>
<gene>
    <name evidence="2" type="ORF">VNO80_01360</name>
    <name evidence="1" type="ORF">VNO80_31203</name>
</gene>
<accession>A0AAN9RSR8</accession>
<dbReference type="EMBL" id="JAYMYR010000001">
    <property type="protein sequence ID" value="KAK7382507.1"/>
    <property type="molecule type" value="Genomic_DNA"/>
</dbReference>
<sequence length="91" mass="10037">MMFNSPSGAVEGVWQRALMMLFDGQVGLLGWDVDGEVAYAWLVLPYLGNFWLTVLSPKILIRQASVDQFDYTLKGSLPLNGEDSGLVKVEA</sequence>
<evidence type="ECO:0000313" key="1">
    <source>
        <dbReference type="EMBL" id="KAK7331526.1"/>
    </source>
</evidence>
<evidence type="ECO:0000313" key="2">
    <source>
        <dbReference type="EMBL" id="KAK7382507.1"/>
    </source>
</evidence>
<dbReference type="Proteomes" id="UP001374584">
    <property type="component" value="Unassembled WGS sequence"/>
</dbReference>
<keyword evidence="3" id="KW-1185">Reference proteome</keyword>
<dbReference type="EMBL" id="JAYMYR010000012">
    <property type="protein sequence ID" value="KAK7331526.1"/>
    <property type="molecule type" value="Genomic_DNA"/>
</dbReference>
<dbReference type="AlphaFoldDB" id="A0AAN9RSR8"/>
<organism evidence="2 3">
    <name type="scientific">Phaseolus coccineus</name>
    <name type="common">Scarlet runner bean</name>
    <name type="synonym">Phaseolus multiflorus</name>
    <dbReference type="NCBI Taxonomy" id="3886"/>
    <lineage>
        <taxon>Eukaryota</taxon>
        <taxon>Viridiplantae</taxon>
        <taxon>Streptophyta</taxon>
        <taxon>Embryophyta</taxon>
        <taxon>Tracheophyta</taxon>
        <taxon>Spermatophyta</taxon>
        <taxon>Magnoliopsida</taxon>
        <taxon>eudicotyledons</taxon>
        <taxon>Gunneridae</taxon>
        <taxon>Pentapetalae</taxon>
        <taxon>rosids</taxon>
        <taxon>fabids</taxon>
        <taxon>Fabales</taxon>
        <taxon>Fabaceae</taxon>
        <taxon>Papilionoideae</taxon>
        <taxon>50 kb inversion clade</taxon>
        <taxon>NPAAA clade</taxon>
        <taxon>indigoferoid/millettioid clade</taxon>
        <taxon>Phaseoleae</taxon>
        <taxon>Phaseolus</taxon>
    </lineage>
</organism>
<reference evidence="2 3" key="1">
    <citation type="submission" date="2024-01" db="EMBL/GenBank/DDBJ databases">
        <title>The genomes of 5 underutilized Papilionoideae crops provide insights into root nodulation and disease resistanc.</title>
        <authorList>
            <person name="Jiang F."/>
        </authorList>
    </citation>
    <scope>NUCLEOTIDE SEQUENCE [LARGE SCALE GENOMIC DNA]</scope>
    <source>
        <strain evidence="2">JINMINGXINNONG_FW02</strain>
        <tissue evidence="2">Leaves</tissue>
    </source>
</reference>
<proteinExistence type="predicted"/>
<name>A0AAN9RSR8_PHACN</name>
<comment type="caution">
    <text evidence="2">The sequence shown here is derived from an EMBL/GenBank/DDBJ whole genome shotgun (WGS) entry which is preliminary data.</text>
</comment>